<dbReference type="EMBL" id="BLXT01000311">
    <property type="protein sequence ID" value="GFN75966.1"/>
    <property type="molecule type" value="Genomic_DNA"/>
</dbReference>
<comment type="caution">
    <text evidence="2">The sequence shown here is derived from an EMBL/GenBank/DDBJ whole genome shotgun (WGS) entry which is preliminary data.</text>
</comment>
<proteinExistence type="predicted"/>
<dbReference type="PANTHER" id="PTHR46599">
    <property type="entry name" value="PIGGYBAC TRANSPOSABLE ELEMENT-DERIVED PROTEIN 4"/>
    <property type="match status" value="1"/>
</dbReference>
<dbReference type="PANTHER" id="PTHR46599:SF3">
    <property type="entry name" value="PIGGYBAC TRANSPOSABLE ELEMENT-DERIVED PROTEIN 4"/>
    <property type="match status" value="1"/>
</dbReference>
<evidence type="ECO:0000259" key="1">
    <source>
        <dbReference type="Pfam" id="PF13843"/>
    </source>
</evidence>
<evidence type="ECO:0000313" key="3">
    <source>
        <dbReference type="Proteomes" id="UP000735302"/>
    </source>
</evidence>
<dbReference type="Proteomes" id="UP000735302">
    <property type="component" value="Unassembled WGS sequence"/>
</dbReference>
<sequence length="114" mass="13125">MVRHSVRCVTPDATLLGERRTVHSLDEGESEALDYFKLFIGDEQLGAMVVETNRYAEQQRQKGPDKYWKPVDCSDICTFIAINIFFGLKKLPETALYWSADPFWREPYVADTMG</sequence>
<gene>
    <name evidence="2" type="ORF">PoB_000247200</name>
</gene>
<dbReference type="AlphaFoldDB" id="A0AAV3Y1F9"/>
<feature type="domain" description="PiggyBac transposable element-derived protein" evidence="1">
    <location>
        <begin position="32"/>
        <end position="113"/>
    </location>
</feature>
<dbReference type="Pfam" id="PF13843">
    <property type="entry name" value="DDE_Tnp_1_7"/>
    <property type="match status" value="1"/>
</dbReference>
<name>A0AAV3Y1F9_9GAST</name>
<protein>
    <submittedName>
        <fullName evidence="2">PiggyBac transposable element derived 4</fullName>
    </submittedName>
</protein>
<evidence type="ECO:0000313" key="2">
    <source>
        <dbReference type="EMBL" id="GFN75966.1"/>
    </source>
</evidence>
<accession>A0AAV3Y1F9</accession>
<organism evidence="2 3">
    <name type="scientific">Plakobranchus ocellatus</name>
    <dbReference type="NCBI Taxonomy" id="259542"/>
    <lineage>
        <taxon>Eukaryota</taxon>
        <taxon>Metazoa</taxon>
        <taxon>Spiralia</taxon>
        <taxon>Lophotrochozoa</taxon>
        <taxon>Mollusca</taxon>
        <taxon>Gastropoda</taxon>
        <taxon>Heterobranchia</taxon>
        <taxon>Euthyneura</taxon>
        <taxon>Panpulmonata</taxon>
        <taxon>Sacoglossa</taxon>
        <taxon>Placobranchoidea</taxon>
        <taxon>Plakobranchidae</taxon>
        <taxon>Plakobranchus</taxon>
    </lineage>
</organism>
<keyword evidence="3" id="KW-1185">Reference proteome</keyword>
<dbReference type="InterPro" id="IPR029526">
    <property type="entry name" value="PGBD"/>
</dbReference>
<reference evidence="2 3" key="1">
    <citation type="journal article" date="2021" name="Elife">
        <title>Chloroplast acquisition without the gene transfer in kleptoplastic sea slugs, Plakobranchus ocellatus.</title>
        <authorList>
            <person name="Maeda T."/>
            <person name="Takahashi S."/>
            <person name="Yoshida T."/>
            <person name="Shimamura S."/>
            <person name="Takaki Y."/>
            <person name="Nagai Y."/>
            <person name="Toyoda A."/>
            <person name="Suzuki Y."/>
            <person name="Arimoto A."/>
            <person name="Ishii H."/>
            <person name="Satoh N."/>
            <person name="Nishiyama T."/>
            <person name="Hasebe M."/>
            <person name="Maruyama T."/>
            <person name="Minagawa J."/>
            <person name="Obokata J."/>
            <person name="Shigenobu S."/>
        </authorList>
    </citation>
    <scope>NUCLEOTIDE SEQUENCE [LARGE SCALE GENOMIC DNA]</scope>
</reference>